<keyword evidence="4" id="KW-0963">Cytoplasm</keyword>
<feature type="domain" description="COP9 signalosome complex subunit 3 N-terminal helical repeats" evidence="7">
    <location>
        <begin position="24"/>
        <end position="167"/>
    </location>
</feature>
<evidence type="ECO:0000259" key="7">
    <source>
        <dbReference type="Pfam" id="PF22788"/>
    </source>
</evidence>
<name>A0A6N2LJQ5_SALVM</name>
<dbReference type="GO" id="GO:0001678">
    <property type="term" value="P:intracellular glucose homeostasis"/>
    <property type="evidence" value="ECO:0007669"/>
    <property type="project" value="InterPro"/>
</dbReference>
<proteinExistence type="predicted"/>
<dbReference type="UniPathway" id="UPA00242"/>
<dbReference type="InterPro" id="IPR043129">
    <property type="entry name" value="ATPase_NBD"/>
</dbReference>
<dbReference type="GO" id="GO:0019318">
    <property type="term" value="P:hexose metabolic process"/>
    <property type="evidence" value="ECO:0007669"/>
    <property type="project" value="UniProtKB-UniPathway"/>
</dbReference>
<dbReference type="PANTHER" id="PTHR10758">
    <property type="entry name" value="26S PROTEASOME NON-ATPASE REGULATORY SUBUNIT 3/COP9 SIGNALOSOME COMPLEX SUBUNIT 3"/>
    <property type="match status" value="1"/>
</dbReference>
<evidence type="ECO:0000259" key="6">
    <source>
        <dbReference type="Pfam" id="PF03727"/>
    </source>
</evidence>
<feature type="domain" description="Hexokinase C-terminal" evidence="6">
    <location>
        <begin position="220"/>
        <end position="283"/>
    </location>
</feature>
<dbReference type="PANTHER" id="PTHR10758:SF1">
    <property type="entry name" value="COP9 SIGNALOSOME COMPLEX SUBUNIT 3"/>
    <property type="match status" value="1"/>
</dbReference>
<evidence type="ECO:0000256" key="1">
    <source>
        <dbReference type="ARBA" id="ARBA00004921"/>
    </source>
</evidence>
<protein>
    <recommendedName>
        <fullName evidence="3">hexokinase</fullName>
        <ecNumber evidence="3">2.7.1.1</ecNumber>
    </recommendedName>
</protein>
<dbReference type="InterPro" id="IPR001312">
    <property type="entry name" value="Hexokinase"/>
</dbReference>
<comment type="pathway">
    <text evidence="2">Carbohydrate metabolism; hexose metabolism.</text>
</comment>
<evidence type="ECO:0000256" key="5">
    <source>
        <dbReference type="ARBA" id="ARBA00023152"/>
    </source>
</evidence>
<feature type="domain" description="COP9 signalosome complex subunit 3 N-terminal helical repeats" evidence="7">
    <location>
        <begin position="171"/>
        <end position="212"/>
    </location>
</feature>
<dbReference type="GO" id="GO:0005524">
    <property type="term" value="F:ATP binding"/>
    <property type="evidence" value="ECO:0007669"/>
    <property type="project" value="InterPro"/>
</dbReference>
<dbReference type="Pfam" id="PF03727">
    <property type="entry name" value="Hexokinase_2"/>
    <property type="match status" value="1"/>
</dbReference>
<dbReference type="InterPro" id="IPR022673">
    <property type="entry name" value="Hexokinase_C"/>
</dbReference>
<dbReference type="PROSITE" id="PS51748">
    <property type="entry name" value="HEXOKINASE_2"/>
    <property type="match status" value="1"/>
</dbReference>
<gene>
    <name evidence="8" type="ORF">SVIM_LOCUS235061</name>
</gene>
<keyword evidence="5" id="KW-0324">Glycolysis</keyword>
<dbReference type="GO" id="GO:0006096">
    <property type="term" value="P:glycolytic process"/>
    <property type="evidence" value="ECO:0007669"/>
    <property type="project" value="UniProtKB-KW"/>
</dbReference>
<evidence type="ECO:0000256" key="3">
    <source>
        <dbReference type="ARBA" id="ARBA00012324"/>
    </source>
</evidence>
<evidence type="ECO:0000313" key="8">
    <source>
        <dbReference type="EMBL" id="VFU40684.1"/>
    </source>
</evidence>
<dbReference type="GO" id="GO:0005536">
    <property type="term" value="F:D-glucose binding"/>
    <property type="evidence" value="ECO:0007669"/>
    <property type="project" value="InterPro"/>
</dbReference>
<dbReference type="Pfam" id="PF22788">
    <property type="entry name" value="COP9_hel_rpt"/>
    <property type="match status" value="2"/>
</dbReference>
<dbReference type="EC" id="2.7.1.1" evidence="3"/>
<reference evidence="8" key="1">
    <citation type="submission" date="2019-03" db="EMBL/GenBank/DDBJ databases">
        <authorList>
            <person name="Mank J."/>
            <person name="Almeida P."/>
        </authorList>
    </citation>
    <scope>NUCLEOTIDE SEQUENCE</scope>
    <source>
        <strain evidence="8">78183</strain>
    </source>
</reference>
<dbReference type="AlphaFoldDB" id="A0A6N2LJQ5"/>
<dbReference type="GO" id="GO:0006511">
    <property type="term" value="P:ubiquitin-dependent protein catabolic process"/>
    <property type="evidence" value="ECO:0007669"/>
    <property type="project" value="TreeGrafter"/>
</dbReference>
<comment type="pathway">
    <text evidence="1">Carbohydrate degradation.</text>
</comment>
<evidence type="ECO:0000256" key="2">
    <source>
        <dbReference type="ARBA" id="ARBA00005028"/>
    </source>
</evidence>
<organism evidence="8">
    <name type="scientific">Salix viminalis</name>
    <name type="common">Common osier</name>
    <name type="synonym">Basket willow</name>
    <dbReference type="NCBI Taxonomy" id="40686"/>
    <lineage>
        <taxon>Eukaryota</taxon>
        <taxon>Viridiplantae</taxon>
        <taxon>Streptophyta</taxon>
        <taxon>Embryophyta</taxon>
        <taxon>Tracheophyta</taxon>
        <taxon>Spermatophyta</taxon>
        <taxon>Magnoliopsida</taxon>
        <taxon>eudicotyledons</taxon>
        <taxon>Gunneridae</taxon>
        <taxon>Pentapetalae</taxon>
        <taxon>rosids</taxon>
        <taxon>fabids</taxon>
        <taxon>Malpighiales</taxon>
        <taxon>Salicaceae</taxon>
        <taxon>Saliceae</taxon>
        <taxon>Salix</taxon>
    </lineage>
</organism>
<dbReference type="GO" id="GO:0004396">
    <property type="term" value="F:hexokinase activity"/>
    <property type="evidence" value="ECO:0007669"/>
    <property type="project" value="UniProtKB-EC"/>
</dbReference>
<accession>A0A6N2LJQ5</accession>
<dbReference type="EMBL" id="CAADRP010001552">
    <property type="protein sequence ID" value="VFU40684.1"/>
    <property type="molecule type" value="Genomic_DNA"/>
</dbReference>
<dbReference type="GO" id="GO:0008180">
    <property type="term" value="C:COP9 signalosome"/>
    <property type="evidence" value="ECO:0007669"/>
    <property type="project" value="TreeGrafter"/>
</dbReference>
<dbReference type="SUPFAM" id="SSF53067">
    <property type="entry name" value="Actin-like ATPase domain"/>
    <property type="match status" value="1"/>
</dbReference>
<dbReference type="Gene3D" id="3.40.367.20">
    <property type="match status" value="1"/>
</dbReference>
<evidence type="ECO:0000256" key="4">
    <source>
        <dbReference type="ARBA" id="ARBA00022490"/>
    </source>
</evidence>
<dbReference type="InterPro" id="IPR050756">
    <property type="entry name" value="CSN3"/>
</dbReference>
<dbReference type="InterPro" id="IPR055089">
    <property type="entry name" value="COP9_N"/>
</dbReference>
<sequence>MATAESLGAQIQGLSSNVVDLSLLSTRFKKADEELHNESTRLLAFLEQLDPTLHSLGYLYILEACTSRPVTNEQARRLVLNLSRPDSFDVRKLMLTNLFELAIIAVSKKFKDQVLMLEVPTRGVGPLLEAVKKLRSSSEHLTALHPDFLQLCLLAKCYKTGLSILEDVLFEVVTTPMPSINTIAVEAFKKYILVSLIQNRLFSSSLPKYTSAAQRNFENLVSGTGSNVAYVESVQAIPKWHGDQPKFGEMVINMEWVNFRSSHLPLTEYDHAMDSESLNPGEKTKGITSLCILGGSDRHGDVVFELLINFGIKK</sequence>